<evidence type="ECO:0000313" key="12">
    <source>
        <dbReference type="Proteomes" id="UP001589844"/>
    </source>
</evidence>
<reference evidence="11 12" key="1">
    <citation type="submission" date="2024-09" db="EMBL/GenBank/DDBJ databases">
        <authorList>
            <person name="Sun Q."/>
            <person name="Mori K."/>
        </authorList>
    </citation>
    <scope>NUCLEOTIDE SEQUENCE [LARGE SCALE GENOMIC DNA]</scope>
    <source>
        <strain evidence="11 12">CCM 8677</strain>
    </source>
</reference>
<dbReference type="InterPro" id="IPR007690">
    <property type="entry name" value="T2SS_GspM"/>
</dbReference>
<evidence type="ECO:0000256" key="6">
    <source>
        <dbReference type="ARBA" id="ARBA00022692"/>
    </source>
</evidence>
<keyword evidence="5" id="KW-0997">Cell inner membrane</keyword>
<evidence type="ECO:0000256" key="8">
    <source>
        <dbReference type="ARBA" id="ARBA00022989"/>
    </source>
</evidence>
<evidence type="ECO:0000313" key="11">
    <source>
        <dbReference type="EMBL" id="MFC0350775.1"/>
    </source>
</evidence>
<keyword evidence="7" id="KW-0653">Protein transport</keyword>
<comment type="caution">
    <text evidence="11">The sequence shown here is derived from an EMBL/GenBank/DDBJ whole genome shotgun (WGS) entry which is preliminary data.</text>
</comment>
<dbReference type="SUPFAM" id="SSF103054">
    <property type="entry name" value="General secretion pathway protein M, EpsM"/>
    <property type="match status" value="1"/>
</dbReference>
<dbReference type="Gene3D" id="3.30.1360.100">
    <property type="entry name" value="General secretion pathway protein M, EpsM"/>
    <property type="match status" value="1"/>
</dbReference>
<comment type="subcellular location">
    <subcellularLocation>
        <location evidence="1">Cell inner membrane</location>
        <topology evidence="1">Single-pass membrane protein</topology>
    </subcellularLocation>
</comment>
<evidence type="ECO:0000256" key="1">
    <source>
        <dbReference type="ARBA" id="ARBA00004377"/>
    </source>
</evidence>
<keyword evidence="4" id="KW-1003">Cell membrane</keyword>
<dbReference type="EMBL" id="JBHLXJ010000014">
    <property type="protein sequence ID" value="MFC0350775.1"/>
    <property type="molecule type" value="Genomic_DNA"/>
</dbReference>
<sequence>MNQLAFLNELREHWDKRELGERRILLVVGILIFASLVYLIAVQPAMSHSKNLREFTPKLKQQAASMAMMADQYAQLSKTMTEAVPVVTRESIEASLLRRNIKTQSLTVVSETVRLQVNAVAYANLMEWMLEMQRAARLTVDDVKLTALTEPGQVGAVISLRQQRPNS</sequence>
<organism evidence="11 12">
    <name type="scientific">Undibacterium danionis</name>
    <dbReference type="NCBI Taxonomy" id="1812100"/>
    <lineage>
        <taxon>Bacteria</taxon>
        <taxon>Pseudomonadati</taxon>
        <taxon>Pseudomonadota</taxon>
        <taxon>Betaproteobacteria</taxon>
        <taxon>Burkholderiales</taxon>
        <taxon>Oxalobacteraceae</taxon>
        <taxon>Undibacterium</taxon>
    </lineage>
</organism>
<evidence type="ECO:0000256" key="10">
    <source>
        <dbReference type="SAM" id="Phobius"/>
    </source>
</evidence>
<evidence type="ECO:0000256" key="3">
    <source>
        <dbReference type="ARBA" id="ARBA00022448"/>
    </source>
</evidence>
<keyword evidence="6 10" id="KW-0812">Transmembrane</keyword>
<evidence type="ECO:0000256" key="9">
    <source>
        <dbReference type="ARBA" id="ARBA00023136"/>
    </source>
</evidence>
<protein>
    <submittedName>
        <fullName evidence="11">Type II secretion system protein GspM</fullName>
    </submittedName>
</protein>
<dbReference type="Pfam" id="PF04612">
    <property type="entry name" value="T2SSM"/>
    <property type="match status" value="1"/>
</dbReference>
<keyword evidence="8 10" id="KW-1133">Transmembrane helix</keyword>
<evidence type="ECO:0000256" key="4">
    <source>
        <dbReference type="ARBA" id="ARBA00022475"/>
    </source>
</evidence>
<proteinExistence type="inferred from homology"/>
<keyword evidence="12" id="KW-1185">Reference proteome</keyword>
<keyword evidence="3" id="KW-0813">Transport</keyword>
<evidence type="ECO:0000256" key="2">
    <source>
        <dbReference type="ARBA" id="ARBA00010637"/>
    </source>
</evidence>
<dbReference type="Proteomes" id="UP001589844">
    <property type="component" value="Unassembled WGS sequence"/>
</dbReference>
<evidence type="ECO:0000256" key="7">
    <source>
        <dbReference type="ARBA" id="ARBA00022927"/>
    </source>
</evidence>
<evidence type="ECO:0000256" key="5">
    <source>
        <dbReference type="ARBA" id="ARBA00022519"/>
    </source>
</evidence>
<dbReference type="RefSeq" id="WP_390213296.1">
    <property type="nucleotide sequence ID" value="NZ_JBHLXJ010000014.1"/>
</dbReference>
<keyword evidence="9 10" id="KW-0472">Membrane</keyword>
<name>A0ABV6IH44_9BURK</name>
<comment type="similarity">
    <text evidence="2">Belongs to the GSP M family.</text>
</comment>
<gene>
    <name evidence="11" type="primary">gspM</name>
    <name evidence="11" type="ORF">ACFFJH_13205</name>
</gene>
<feature type="transmembrane region" description="Helical" evidence="10">
    <location>
        <begin position="24"/>
        <end position="42"/>
    </location>
</feature>
<dbReference type="InterPro" id="IPR023229">
    <property type="entry name" value="T2SS_M_periplasmic_sf"/>
</dbReference>
<accession>A0ABV6IH44</accession>